<feature type="domain" description="DUF3658" evidence="2">
    <location>
        <begin position="162"/>
        <end position="261"/>
    </location>
</feature>
<organism evidence="3 4">
    <name type="scientific">Sphingobacterium bambusae</name>
    <dbReference type="NCBI Taxonomy" id="662858"/>
    <lineage>
        <taxon>Bacteria</taxon>
        <taxon>Pseudomonadati</taxon>
        <taxon>Bacteroidota</taxon>
        <taxon>Sphingobacteriia</taxon>
        <taxon>Sphingobacteriales</taxon>
        <taxon>Sphingobacteriaceae</taxon>
        <taxon>Sphingobacterium</taxon>
    </lineage>
</organism>
<gene>
    <name evidence="3" type="ORF">ACFS7Y_14240</name>
</gene>
<sequence length="278" mass="32035">MSQKALHITFGFSGKATLVQSQLLDLEHAEIISFTDPLCEGPLCGLDETEAICVRKQWMHKVFGPIESEGSNNFVDDNLTLLKQVISFSDQHSHIYLWLGDDANEKITTARLLFYLKKLSTPIYKLNFHSMDFRNEQGEKLNIRSLQMMLEDNISEAAKHFELLSENDMQSYASLWMHIRARDAVINQFDNAGKHLASDETFFDEYLLKRCSETAQNSSLTVAFTLCDIWDTFHNGSVGESFLYYRLKELAHMEKLEISNPHENPERAKIVFDVRKKN</sequence>
<evidence type="ECO:0000259" key="1">
    <source>
        <dbReference type="Pfam" id="PF08874"/>
    </source>
</evidence>
<evidence type="ECO:0000259" key="2">
    <source>
        <dbReference type="Pfam" id="PF12395"/>
    </source>
</evidence>
<dbReference type="InterPro" id="IPR014973">
    <property type="entry name" value="DUF1835"/>
</dbReference>
<comment type="caution">
    <text evidence="3">The sequence shown here is derived from an EMBL/GenBank/DDBJ whole genome shotgun (WGS) entry which is preliminary data.</text>
</comment>
<dbReference type="RefSeq" id="WP_320185220.1">
    <property type="nucleotide sequence ID" value="NZ_CP138332.1"/>
</dbReference>
<feature type="domain" description="DUF1835" evidence="1">
    <location>
        <begin position="7"/>
        <end position="127"/>
    </location>
</feature>
<evidence type="ECO:0000313" key="3">
    <source>
        <dbReference type="EMBL" id="MFD2968555.1"/>
    </source>
</evidence>
<dbReference type="Proteomes" id="UP001597525">
    <property type="component" value="Unassembled WGS sequence"/>
</dbReference>
<dbReference type="EMBL" id="JBHUPB010000009">
    <property type="protein sequence ID" value="MFD2968555.1"/>
    <property type="molecule type" value="Genomic_DNA"/>
</dbReference>
<accession>A0ABW6BIN0</accession>
<evidence type="ECO:0000313" key="4">
    <source>
        <dbReference type="Proteomes" id="UP001597525"/>
    </source>
</evidence>
<protein>
    <submittedName>
        <fullName evidence="3">DUF1835 domain-containing protein</fullName>
    </submittedName>
</protein>
<name>A0ABW6BIN0_9SPHI</name>
<dbReference type="Pfam" id="PF12395">
    <property type="entry name" value="DUF3658"/>
    <property type="match status" value="1"/>
</dbReference>
<keyword evidence="4" id="KW-1185">Reference proteome</keyword>
<reference evidence="4" key="1">
    <citation type="journal article" date="2019" name="Int. J. Syst. Evol. Microbiol.">
        <title>The Global Catalogue of Microorganisms (GCM) 10K type strain sequencing project: providing services to taxonomists for standard genome sequencing and annotation.</title>
        <authorList>
            <consortium name="The Broad Institute Genomics Platform"/>
            <consortium name="The Broad Institute Genome Sequencing Center for Infectious Disease"/>
            <person name="Wu L."/>
            <person name="Ma J."/>
        </authorList>
    </citation>
    <scope>NUCLEOTIDE SEQUENCE [LARGE SCALE GENOMIC DNA]</scope>
    <source>
        <strain evidence="4">KCTC 22814</strain>
    </source>
</reference>
<dbReference type="InterPro" id="IPR022123">
    <property type="entry name" value="DUF3658"/>
</dbReference>
<proteinExistence type="predicted"/>
<dbReference type="Pfam" id="PF08874">
    <property type="entry name" value="DUF1835"/>
    <property type="match status" value="1"/>
</dbReference>